<protein>
    <recommendedName>
        <fullName evidence="4">PepSY domain-containing protein</fullName>
    </recommendedName>
</protein>
<evidence type="ECO:0000313" key="3">
    <source>
        <dbReference type="Proteomes" id="UP001596043"/>
    </source>
</evidence>
<accession>A0ABV9HQ71</accession>
<comment type="caution">
    <text evidence="2">The sequence shown here is derived from an EMBL/GenBank/DDBJ whole genome shotgun (WGS) entry which is preliminary data.</text>
</comment>
<evidence type="ECO:0000256" key="1">
    <source>
        <dbReference type="SAM" id="Phobius"/>
    </source>
</evidence>
<sequence>MAKQKAPFPFQMRIIHRYLGYFLAGIMAVYAVSGIIMVYRETDFLKNEVITERQLEPNLTAAELIPKIRKSGKVEKTEGDILYFKNGNYNQKTGIVRIKKLELPFVLEKMERIHKATTNSPLYFLNIFFGASLLFFVLSAFWMYTPKMPVFKKGMYFAAAGIILTLILVFI</sequence>
<evidence type="ECO:0000313" key="2">
    <source>
        <dbReference type="EMBL" id="MFC4632339.1"/>
    </source>
</evidence>
<feature type="transmembrane region" description="Helical" evidence="1">
    <location>
        <begin position="122"/>
        <end position="142"/>
    </location>
</feature>
<dbReference type="EMBL" id="JBHSFV010000001">
    <property type="protein sequence ID" value="MFC4632339.1"/>
    <property type="molecule type" value="Genomic_DNA"/>
</dbReference>
<keyword evidence="1" id="KW-0472">Membrane</keyword>
<reference evidence="3" key="1">
    <citation type="journal article" date="2019" name="Int. J. Syst. Evol. Microbiol.">
        <title>The Global Catalogue of Microorganisms (GCM) 10K type strain sequencing project: providing services to taxonomists for standard genome sequencing and annotation.</title>
        <authorList>
            <consortium name="The Broad Institute Genomics Platform"/>
            <consortium name="The Broad Institute Genome Sequencing Center for Infectious Disease"/>
            <person name="Wu L."/>
            <person name="Ma J."/>
        </authorList>
    </citation>
    <scope>NUCLEOTIDE SEQUENCE [LARGE SCALE GENOMIC DNA]</scope>
    <source>
        <strain evidence="3">YJ-61-S</strain>
    </source>
</reference>
<proteinExistence type="predicted"/>
<name>A0ABV9HQ71_9FLAO</name>
<feature type="transmembrane region" description="Helical" evidence="1">
    <location>
        <begin position="154"/>
        <end position="170"/>
    </location>
</feature>
<dbReference type="RefSeq" id="WP_379976526.1">
    <property type="nucleotide sequence ID" value="NZ_JBHSFV010000001.1"/>
</dbReference>
<dbReference type="Proteomes" id="UP001596043">
    <property type="component" value="Unassembled WGS sequence"/>
</dbReference>
<keyword evidence="3" id="KW-1185">Reference proteome</keyword>
<keyword evidence="1" id="KW-0812">Transmembrane</keyword>
<feature type="transmembrane region" description="Helical" evidence="1">
    <location>
        <begin position="21"/>
        <end position="39"/>
    </location>
</feature>
<keyword evidence="1" id="KW-1133">Transmembrane helix</keyword>
<evidence type="ECO:0008006" key="4">
    <source>
        <dbReference type="Google" id="ProtNLM"/>
    </source>
</evidence>
<organism evidence="2 3">
    <name type="scientific">Dokdonia ponticola</name>
    <dbReference type="NCBI Taxonomy" id="2041041"/>
    <lineage>
        <taxon>Bacteria</taxon>
        <taxon>Pseudomonadati</taxon>
        <taxon>Bacteroidota</taxon>
        <taxon>Flavobacteriia</taxon>
        <taxon>Flavobacteriales</taxon>
        <taxon>Flavobacteriaceae</taxon>
        <taxon>Dokdonia</taxon>
    </lineage>
</organism>
<gene>
    <name evidence="2" type="ORF">ACFO3O_00355</name>
</gene>